<comment type="subcellular location">
    <subcellularLocation>
        <location evidence="1">Nucleus</location>
    </subcellularLocation>
</comment>
<dbReference type="AlphaFoldDB" id="A0A2G9HSD6"/>
<evidence type="ECO:0000313" key="8">
    <source>
        <dbReference type="EMBL" id="PIN20434.1"/>
    </source>
</evidence>
<dbReference type="PANTHER" id="PTHR13935">
    <property type="entry name" value="ACHAETE-SCUTE TRANSCRIPTION FACTOR-RELATED"/>
    <property type="match status" value="1"/>
</dbReference>
<keyword evidence="9" id="KW-1185">Reference proteome</keyword>
<dbReference type="OrthoDB" id="1935281at2759"/>
<keyword evidence="2" id="KW-0805">Transcription regulation</keyword>
<evidence type="ECO:0000256" key="4">
    <source>
        <dbReference type="ARBA" id="ARBA00023163"/>
    </source>
</evidence>
<evidence type="ECO:0000313" key="9">
    <source>
        <dbReference type="Proteomes" id="UP000231279"/>
    </source>
</evidence>
<dbReference type="CDD" id="cd18914">
    <property type="entry name" value="bHLH_AtORG2_like"/>
    <property type="match status" value="1"/>
</dbReference>
<keyword evidence="3" id="KW-0238">DNA-binding</keyword>
<evidence type="ECO:0000259" key="7">
    <source>
        <dbReference type="PROSITE" id="PS50888"/>
    </source>
</evidence>
<comment type="caution">
    <text evidence="8">The sequence shown here is derived from an EMBL/GenBank/DDBJ whole genome shotgun (WGS) entry which is preliminary data.</text>
</comment>
<feature type="domain" description="BHLH" evidence="7">
    <location>
        <begin position="67"/>
        <end position="119"/>
    </location>
</feature>
<dbReference type="InterPro" id="IPR015660">
    <property type="entry name" value="MASH1/Ascl1a-like"/>
</dbReference>
<evidence type="ECO:0000256" key="1">
    <source>
        <dbReference type="ARBA" id="ARBA00004123"/>
    </source>
</evidence>
<dbReference type="GO" id="GO:0090575">
    <property type="term" value="C:RNA polymerase II transcription regulator complex"/>
    <property type="evidence" value="ECO:0007669"/>
    <property type="project" value="TreeGrafter"/>
</dbReference>
<dbReference type="SMART" id="SM00353">
    <property type="entry name" value="HLH"/>
    <property type="match status" value="1"/>
</dbReference>
<evidence type="ECO:0000256" key="2">
    <source>
        <dbReference type="ARBA" id="ARBA00023015"/>
    </source>
</evidence>
<protein>
    <recommendedName>
        <fullName evidence="7">BHLH domain-containing protein</fullName>
    </recommendedName>
</protein>
<dbReference type="PROSITE" id="PS50888">
    <property type="entry name" value="BHLH"/>
    <property type="match status" value="1"/>
</dbReference>
<evidence type="ECO:0000256" key="3">
    <source>
        <dbReference type="ARBA" id="ARBA00023125"/>
    </source>
</evidence>
<dbReference type="GO" id="GO:0000981">
    <property type="term" value="F:DNA-binding transcription factor activity, RNA polymerase II-specific"/>
    <property type="evidence" value="ECO:0007669"/>
    <property type="project" value="TreeGrafter"/>
</dbReference>
<dbReference type="Pfam" id="PF00010">
    <property type="entry name" value="HLH"/>
    <property type="match status" value="1"/>
</dbReference>
<keyword evidence="4" id="KW-0804">Transcription</keyword>
<dbReference type="PANTHER" id="PTHR13935:SF106">
    <property type="entry name" value="ACHAETE-SCUTE COMPLEX PROTEIN T5-RELATED"/>
    <property type="match status" value="1"/>
</dbReference>
<proteinExistence type="predicted"/>
<dbReference type="EMBL" id="NKXS01001131">
    <property type="protein sequence ID" value="PIN20434.1"/>
    <property type="molecule type" value="Genomic_DNA"/>
</dbReference>
<dbReference type="InterPro" id="IPR011598">
    <property type="entry name" value="bHLH_dom"/>
</dbReference>
<dbReference type="STRING" id="429701.A0A2G9HSD6"/>
<dbReference type="Gene3D" id="4.10.280.10">
    <property type="entry name" value="Helix-loop-helix DNA-binding domain"/>
    <property type="match status" value="1"/>
</dbReference>
<reference evidence="9" key="1">
    <citation type="journal article" date="2018" name="Gigascience">
        <title>Genome assembly of the Pink Ipe (Handroanthus impetiginosus, Bignoniaceae), a highly valued, ecologically keystone Neotropical timber forest tree.</title>
        <authorList>
            <person name="Silva-Junior O.B."/>
            <person name="Grattapaglia D."/>
            <person name="Novaes E."/>
            <person name="Collevatti R.G."/>
        </authorList>
    </citation>
    <scope>NUCLEOTIDE SEQUENCE [LARGE SCALE GENOMIC DNA]</scope>
    <source>
        <strain evidence="9">cv. UFG-1</strain>
    </source>
</reference>
<organism evidence="8 9">
    <name type="scientific">Handroanthus impetiginosus</name>
    <dbReference type="NCBI Taxonomy" id="429701"/>
    <lineage>
        <taxon>Eukaryota</taxon>
        <taxon>Viridiplantae</taxon>
        <taxon>Streptophyta</taxon>
        <taxon>Embryophyta</taxon>
        <taxon>Tracheophyta</taxon>
        <taxon>Spermatophyta</taxon>
        <taxon>Magnoliopsida</taxon>
        <taxon>eudicotyledons</taxon>
        <taxon>Gunneridae</taxon>
        <taxon>Pentapetalae</taxon>
        <taxon>asterids</taxon>
        <taxon>lamiids</taxon>
        <taxon>Lamiales</taxon>
        <taxon>Bignoniaceae</taxon>
        <taxon>Crescentiina</taxon>
        <taxon>Tabebuia alliance</taxon>
        <taxon>Handroanthus</taxon>
    </lineage>
</organism>
<keyword evidence="5" id="KW-0539">Nucleus</keyword>
<dbReference type="InterPro" id="IPR036638">
    <property type="entry name" value="HLH_DNA-bd_sf"/>
</dbReference>
<name>A0A2G9HSD6_9LAMI</name>
<feature type="region of interest" description="Disordered" evidence="6">
    <location>
        <begin position="36"/>
        <end position="55"/>
    </location>
</feature>
<evidence type="ECO:0000256" key="5">
    <source>
        <dbReference type="ARBA" id="ARBA00023242"/>
    </source>
</evidence>
<dbReference type="SUPFAM" id="SSF47459">
    <property type="entry name" value="HLH, helix-loop-helix DNA-binding domain"/>
    <property type="match status" value="1"/>
</dbReference>
<dbReference type="GO" id="GO:0000977">
    <property type="term" value="F:RNA polymerase II transcription regulatory region sequence-specific DNA binding"/>
    <property type="evidence" value="ECO:0007669"/>
    <property type="project" value="TreeGrafter"/>
</dbReference>
<sequence>MNTPSITENLSLESLGVLHSNELLEQELSVNNAFVESSNPNKKRRRASKSGNCQGNNIDEQNCDCNLKKSAHRDIERQRRKEMATLYATLRSLLPTEYITGKRSTSDHMHEAVKYIKYMERNIEELRMRKDKLKKLYKSNGSFQNGSSNSVNFPKCVTVNYCLGGVEIIISCGLKKKDGFPLSRVLVELIEIGHDIVSCISSKANDRIIYRIQSQVNDWITCIDLSELQQRLANMVDFN</sequence>
<dbReference type="GO" id="GO:0046983">
    <property type="term" value="F:protein dimerization activity"/>
    <property type="evidence" value="ECO:0007669"/>
    <property type="project" value="InterPro"/>
</dbReference>
<accession>A0A2G9HSD6</accession>
<dbReference type="Proteomes" id="UP000231279">
    <property type="component" value="Unassembled WGS sequence"/>
</dbReference>
<gene>
    <name evidence="8" type="ORF">CDL12_06875</name>
</gene>
<evidence type="ECO:0000256" key="6">
    <source>
        <dbReference type="SAM" id="MobiDB-lite"/>
    </source>
</evidence>